<accession>A0A2P5A705</accession>
<dbReference type="AlphaFoldDB" id="A0A2P5A705"/>
<proteinExistence type="predicted"/>
<sequence length="123" mass="14149">MYTYDYSKIDFAYVISRCGFVCVPRCSCNKLSYYCNGSIEYKVVLIAANECDPEPHANDFEGIAAVDLFKESIDSSDSGYQEHNLQRFHSISFPVEFDSSLNRAFKDNARLAVVWMRRLVPMF</sequence>
<comment type="caution">
    <text evidence="1">The sequence shown here is derived from an EMBL/GenBank/DDBJ whole genome shotgun (WGS) entry which is preliminary data.</text>
</comment>
<organism evidence="1 2">
    <name type="scientific">Parasponia andersonii</name>
    <name type="common">Sponia andersonii</name>
    <dbReference type="NCBI Taxonomy" id="3476"/>
    <lineage>
        <taxon>Eukaryota</taxon>
        <taxon>Viridiplantae</taxon>
        <taxon>Streptophyta</taxon>
        <taxon>Embryophyta</taxon>
        <taxon>Tracheophyta</taxon>
        <taxon>Spermatophyta</taxon>
        <taxon>Magnoliopsida</taxon>
        <taxon>eudicotyledons</taxon>
        <taxon>Gunneridae</taxon>
        <taxon>Pentapetalae</taxon>
        <taxon>rosids</taxon>
        <taxon>fabids</taxon>
        <taxon>Rosales</taxon>
        <taxon>Cannabaceae</taxon>
        <taxon>Parasponia</taxon>
    </lineage>
</organism>
<evidence type="ECO:0000313" key="2">
    <source>
        <dbReference type="Proteomes" id="UP000237105"/>
    </source>
</evidence>
<keyword evidence="2" id="KW-1185">Reference proteome</keyword>
<protein>
    <submittedName>
        <fullName evidence="1">Uncharacterized protein</fullName>
    </submittedName>
</protein>
<dbReference type="Proteomes" id="UP000237105">
    <property type="component" value="Unassembled WGS sequence"/>
</dbReference>
<gene>
    <name evidence="1" type="ORF">PanWU01x14_362230</name>
</gene>
<evidence type="ECO:0000313" key="1">
    <source>
        <dbReference type="EMBL" id="PON32334.1"/>
    </source>
</evidence>
<dbReference type="EMBL" id="JXTB01000830">
    <property type="protein sequence ID" value="PON32334.1"/>
    <property type="molecule type" value="Genomic_DNA"/>
</dbReference>
<reference evidence="2" key="1">
    <citation type="submission" date="2016-06" db="EMBL/GenBank/DDBJ databases">
        <title>Parallel loss of symbiosis genes in relatives of nitrogen-fixing non-legume Parasponia.</title>
        <authorList>
            <person name="Van Velzen R."/>
            <person name="Holmer R."/>
            <person name="Bu F."/>
            <person name="Rutten L."/>
            <person name="Van Zeijl A."/>
            <person name="Liu W."/>
            <person name="Santuari L."/>
            <person name="Cao Q."/>
            <person name="Sharma T."/>
            <person name="Shen D."/>
            <person name="Roswanjaya Y."/>
            <person name="Wardhani T."/>
            <person name="Kalhor M.S."/>
            <person name="Jansen J."/>
            <person name="Van den Hoogen J."/>
            <person name="Gungor B."/>
            <person name="Hartog M."/>
            <person name="Hontelez J."/>
            <person name="Verver J."/>
            <person name="Yang W.-C."/>
            <person name="Schijlen E."/>
            <person name="Repin R."/>
            <person name="Schilthuizen M."/>
            <person name="Schranz E."/>
            <person name="Heidstra R."/>
            <person name="Miyata K."/>
            <person name="Fedorova E."/>
            <person name="Kohlen W."/>
            <person name="Bisseling T."/>
            <person name="Smit S."/>
            <person name="Geurts R."/>
        </authorList>
    </citation>
    <scope>NUCLEOTIDE SEQUENCE [LARGE SCALE GENOMIC DNA]</scope>
    <source>
        <strain evidence="2">cv. WU1-14</strain>
    </source>
</reference>
<name>A0A2P5A705_PARAD</name>
<dbReference type="OrthoDB" id="10421133at2759"/>